<sequence length="438" mass="50810">MEADIMKSYIDELDTNILPFVDYEGYDDRYPALSTQSFPAGFYDEIRHASRMLFQIFCKAAKVFQQAPDEFALNMDMPENLIPYLHRGNPLGLPTWLSRFDFVLDDRGQLRMVEINADTPCFLIESYYANGVAARYFDKVDPNIDAYNELERFLKRVYEGTSRKKYSVTNKQHNMMTDNETEPFVFGCFHDYLEDYGTTQFLLQAMKSACPEADVRFLSFYDMVIDDEGILLSDGGHAANLYRLHPMELLIDETTADGEPLGEMFLDLYNEYRFNLFNPPEAIILQNKSFMSLVYALYLTNQFFTAPERDIIERYLTPSYFESDFPNLDDGLYIQKEIWGREGRNIQVVQKRGNQAELYMEKFVDNYDDIVCRDSKKVMYQDFIKQKHFTHTVDSGTKEGCLTLSCFMLGDQASAVGCRFSPEEIAGTEAYFVPLLID</sequence>
<protein>
    <submittedName>
        <fullName evidence="7">Glutathionylspermidine synthase</fullName>
    </submittedName>
</protein>
<organism evidence="7 8">
    <name type="scientific">Veillonella dispar ATCC 17748</name>
    <dbReference type="NCBI Taxonomy" id="546273"/>
    <lineage>
        <taxon>Bacteria</taxon>
        <taxon>Bacillati</taxon>
        <taxon>Bacillota</taxon>
        <taxon>Negativicutes</taxon>
        <taxon>Veillonellales</taxon>
        <taxon>Veillonellaceae</taxon>
        <taxon>Veillonella</taxon>
    </lineage>
</organism>
<keyword evidence="1" id="KW-0436">Ligase</keyword>
<feature type="domain" description="Glutathionylspermidine synthase pre-ATP-grasp-like" evidence="6">
    <location>
        <begin position="44"/>
        <end position="437"/>
    </location>
</feature>
<keyword evidence="5" id="KW-0460">Magnesium</keyword>
<gene>
    <name evidence="7" type="ORF">VEIDISOL_01602</name>
</gene>
<keyword evidence="8" id="KW-1185">Reference proteome</keyword>
<dbReference type="Pfam" id="PF03738">
    <property type="entry name" value="GSP_synth"/>
    <property type="match status" value="1"/>
</dbReference>
<dbReference type="Proteomes" id="UP000003529">
    <property type="component" value="Unassembled WGS sequence"/>
</dbReference>
<evidence type="ECO:0000256" key="1">
    <source>
        <dbReference type="ARBA" id="ARBA00022598"/>
    </source>
</evidence>
<keyword evidence="3" id="KW-0547">Nucleotide-binding</keyword>
<dbReference type="Gene3D" id="3.30.1490.330">
    <property type="match status" value="1"/>
</dbReference>
<accession>C4FRR3</accession>
<dbReference type="InterPro" id="IPR016185">
    <property type="entry name" value="PreATP-grasp_dom_sf"/>
</dbReference>
<keyword evidence="4" id="KW-0067">ATP-binding</keyword>
<dbReference type="GO" id="GO:0016874">
    <property type="term" value="F:ligase activity"/>
    <property type="evidence" value="ECO:0007669"/>
    <property type="project" value="UniProtKB-KW"/>
</dbReference>
<evidence type="ECO:0000256" key="2">
    <source>
        <dbReference type="ARBA" id="ARBA00022723"/>
    </source>
</evidence>
<dbReference type="InterPro" id="IPR005494">
    <property type="entry name" value="GSPS_pre-ATP-grasp-like_dom"/>
</dbReference>
<keyword evidence="2" id="KW-0479">Metal-binding</keyword>
<proteinExistence type="predicted"/>
<dbReference type="SUPFAM" id="SSF52440">
    <property type="entry name" value="PreATP-grasp domain"/>
    <property type="match status" value="1"/>
</dbReference>
<dbReference type="GO" id="GO:0046872">
    <property type="term" value="F:metal ion binding"/>
    <property type="evidence" value="ECO:0007669"/>
    <property type="project" value="UniProtKB-KW"/>
</dbReference>
<evidence type="ECO:0000313" key="7">
    <source>
        <dbReference type="EMBL" id="EEP65058.1"/>
    </source>
</evidence>
<reference evidence="7" key="1">
    <citation type="submission" date="2009-04" db="EMBL/GenBank/DDBJ databases">
        <authorList>
            <person name="Weinstock G."/>
            <person name="Sodergren E."/>
            <person name="Clifton S."/>
            <person name="Fulton L."/>
            <person name="Fulton B."/>
            <person name="Courtney L."/>
            <person name="Fronick C."/>
            <person name="Harrison M."/>
            <person name="Strong C."/>
            <person name="Farmer C."/>
            <person name="Delahaunty K."/>
            <person name="Markovic C."/>
            <person name="Hall O."/>
            <person name="Minx P."/>
            <person name="Tomlinson C."/>
            <person name="Mitreva M."/>
            <person name="Nelson J."/>
            <person name="Hou S."/>
            <person name="Wollam A."/>
            <person name="Pepin K.H."/>
            <person name="Johnson M."/>
            <person name="Bhonagiri V."/>
            <person name="Nash W.E."/>
            <person name="Warren W."/>
            <person name="Chinwalla A."/>
            <person name="Mardis E.R."/>
            <person name="Wilson R.K."/>
        </authorList>
    </citation>
    <scope>NUCLEOTIDE SEQUENCE [LARGE SCALE GENOMIC DNA]</scope>
    <source>
        <strain evidence="7">ATCC 17748</strain>
    </source>
</reference>
<dbReference type="SUPFAM" id="SSF56059">
    <property type="entry name" value="Glutathione synthetase ATP-binding domain-like"/>
    <property type="match status" value="1"/>
</dbReference>
<dbReference type="eggNOG" id="COG0754">
    <property type="taxonomic scope" value="Bacteria"/>
</dbReference>
<evidence type="ECO:0000313" key="8">
    <source>
        <dbReference type="Proteomes" id="UP000003529"/>
    </source>
</evidence>
<dbReference type="AlphaFoldDB" id="C4FRR3"/>
<evidence type="ECO:0000256" key="4">
    <source>
        <dbReference type="ARBA" id="ARBA00022840"/>
    </source>
</evidence>
<dbReference type="GO" id="GO:0005524">
    <property type="term" value="F:ATP binding"/>
    <property type="evidence" value="ECO:0007669"/>
    <property type="project" value="UniProtKB-KW"/>
</dbReference>
<comment type="caution">
    <text evidence="7">The sequence shown here is derived from an EMBL/GenBank/DDBJ whole genome shotgun (WGS) entry which is preliminary data.</text>
</comment>
<dbReference type="HOGENOM" id="CLU_036484_0_0_9"/>
<evidence type="ECO:0000256" key="5">
    <source>
        <dbReference type="ARBA" id="ARBA00022842"/>
    </source>
</evidence>
<evidence type="ECO:0000259" key="6">
    <source>
        <dbReference type="Pfam" id="PF03738"/>
    </source>
</evidence>
<name>C4FRR3_9FIRM</name>
<dbReference type="EMBL" id="ACIK02000014">
    <property type="protein sequence ID" value="EEP65058.1"/>
    <property type="molecule type" value="Genomic_DNA"/>
</dbReference>
<evidence type="ECO:0000256" key="3">
    <source>
        <dbReference type="ARBA" id="ARBA00022741"/>
    </source>
</evidence>